<dbReference type="GO" id="GO:0010073">
    <property type="term" value="P:meristem maintenance"/>
    <property type="evidence" value="ECO:0007669"/>
    <property type="project" value="InterPro"/>
</dbReference>
<protein>
    <recommendedName>
        <fullName evidence="1">Aminotransferase-like plant mobile domain-containing protein</fullName>
    </recommendedName>
</protein>
<evidence type="ECO:0000313" key="2">
    <source>
        <dbReference type="EMBL" id="KAG8481636.1"/>
    </source>
</evidence>
<proteinExistence type="predicted"/>
<comment type="caution">
    <text evidence="2">The sequence shown here is derived from an EMBL/GenBank/DDBJ whole genome shotgun (WGS) entry which is preliminary data.</text>
</comment>
<dbReference type="Pfam" id="PF10536">
    <property type="entry name" value="PMD"/>
    <property type="match status" value="1"/>
</dbReference>
<evidence type="ECO:0000259" key="1">
    <source>
        <dbReference type="Pfam" id="PF10536"/>
    </source>
</evidence>
<dbReference type="PANTHER" id="PTHR46033:SF8">
    <property type="entry name" value="PROTEIN MAINTENANCE OF MERISTEMS-LIKE"/>
    <property type="match status" value="1"/>
</dbReference>
<dbReference type="PANTHER" id="PTHR46033">
    <property type="entry name" value="PROTEIN MAIN-LIKE 2"/>
    <property type="match status" value="1"/>
</dbReference>
<organism evidence="2 3">
    <name type="scientific">Gossypium anomalum</name>
    <dbReference type="NCBI Taxonomy" id="47600"/>
    <lineage>
        <taxon>Eukaryota</taxon>
        <taxon>Viridiplantae</taxon>
        <taxon>Streptophyta</taxon>
        <taxon>Embryophyta</taxon>
        <taxon>Tracheophyta</taxon>
        <taxon>Spermatophyta</taxon>
        <taxon>Magnoliopsida</taxon>
        <taxon>eudicotyledons</taxon>
        <taxon>Gunneridae</taxon>
        <taxon>Pentapetalae</taxon>
        <taxon>rosids</taxon>
        <taxon>malvids</taxon>
        <taxon>Malvales</taxon>
        <taxon>Malvaceae</taxon>
        <taxon>Malvoideae</taxon>
        <taxon>Gossypium</taxon>
    </lineage>
</organism>
<sequence>MLEDRILETYIHDLPAPPLSLIESYLRDTGFLHVACMGRGVNWTPSLVSTLVERWRLDTHTFHLICGECTITLKDMQLQIGLPVDGLVVIGSVVVAVWRDVCEQLLGKVSDTIYGAEIDMNWLKRNFGGLNAKLSEVERKQHAWAYILMIIGLGVSHVGDVVSGDVGVVPVVFFTSSSGLPLYILTLTRWNDRLSYVGLPEKLQDIRLLLDQRLEAEFEWTSYSDSRIQKCISSKFLVNLNI</sequence>
<dbReference type="InterPro" id="IPR019557">
    <property type="entry name" value="AminoTfrase-like_pln_mobile"/>
</dbReference>
<dbReference type="Proteomes" id="UP000701853">
    <property type="component" value="Chromosome 10"/>
</dbReference>
<dbReference type="AlphaFoldDB" id="A0A8J5YM65"/>
<keyword evidence="3" id="KW-1185">Reference proteome</keyword>
<dbReference type="InterPro" id="IPR044824">
    <property type="entry name" value="MAIN-like"/>
</dbReference>
<accession>A0A8J5YM65</accession>
<dbReference type="OrthoDB" id="988677at2759"/>
<name>A0A8J5YM65_9ROSI</name>
<evidence type="ECO:0000313" key="3">
    <source>
        <dbReference type="Proteomes" id="UP000701853"/>
    </source>
</evidence>
<gene>
    <name evidence="2" type="ORF">CXB51_026494</name>
</gene>
<reference evidence="2 3" key="1">
    <citation type="journal article" date="2021" name="bioRxiv">
        <title>The Gossypium anomalum genome as a resource for cotton improvement and evolutionary analysis of hybrid incompatibility.</title>
        <authorList>
            <person name="Grover C.E."/>
            <person name="Yuan D."/>
            <person name="Arick M.A."/>
            <person name="Miller E.R."/>
            <person name="Hu G."/>
            <person name="Peterson D.G."/>
            <person name="Wendel J.F."/>
            <person name="Udall J.A."/>
        </authorList>
    </citation>
    <scope>NUCLEOTIDE SEQUENCE [LARGE SCALE GENOMIC DNA]</scope>
    <source>
        <strain evidence="2">JFW-Udall</strain>
        <tissue evidence="2">Leaf</tissue>
    </source>
</reference>
<dbReference type="EMBL" id="JAHUZN010000010">
    <property type="protein sequence ID" value="KAG8481636.1"/>
    <property type="molecule type" value="Genomic_DNA"/>
</dbReference>
<feature type="domain" description="Aminotransferase-like plant mobile" evidence="1">
    <location>
        <begin position="45"/>
        <end position="153"/>
    </location>
</feature>